<dbReference type="RefSeq" id="XP_020068296.1">
    <property type="nucleotide sequence ID" value="XM_020215799.1"/>
</dbReference>
<dbReference type="EMBL" id="KV453942">
    <property type="protein sequence ID" value="ODV71257.1"/>
    <property type="molecule type" value="Genomic_DNA"/>
</dbReference>
<organism evidence="1 2">
    <name type="scientific">Cyberlindnera jadinii (strain ATCC 18201 / CBS 1600 / BCRC 20928 / JCM 3617 / NBRC 0987 / NRRL Y-1542)</name>
    <name type="common">Torula yeast</name>
    <name type="synonym">Candida utilis</name>
    <dbReference type="NCBI Taxonomy" id="983966"/>
    <lineage>
        <taxon>Eukaryota</taxon>
        <taxon>Fungi</taxon>
        <taxon>Dikarya</taxon>
        <taxon>Ascomycota</taxon>
        <taxon>Saccharomycotina</taxon>
        <taxon>Saccharomycetes</taxon>
        <taxon>Phaffomycetales</taxon>
        <taxon>Phaffomycetaceae</taxon>
        <taxon>Cyberlindnera</taxon>
    </lineage>
</organism>
<protein>
    <submittedName>
        <fullName evidence="1">Uncharacterized protein</fullName>
    </submittedName>
</protein>
<reference evidence="1 2" key="1">
    <citation type="journal article" date="2016" name="Proc. Natl. Acad. Sci. U.S.A.">
        <title>Comparative genomics of biotechnologically important yeasts.</title>
        <authorList>
            <person name="Riley R."/>
            <person name="Haridas S."/>
            <person name="Wolfe K.H."/>
            <person name="Lopes M.R."/>
            <person name="Hittinger C.T."/>
            <person name="Goeker M."/>
            <person name="Salamov A.A."/>
            <person name="Wisecaver J.H."/>
            <person name="Long T.M."/>
            <person name="Calvey C.H."/>
            <person name="Aerts A.L."/>
            <person name="Barry K.W."/>
            <person name="Choi C."/>
            <person name="Clum A."/>
            <person name="Coughlan A.Y."/>
            <person name="Deshpande S."/>
            <person name="Douglass A.P."/>
            <person name="Hanson S.J."/>
            <person name="Klenk H.-P."/>
            <person name="LaButti K.M."/>
            <person name="Lapidus A."/>
            <person name="Lindquist E.A."/>
            <person name="Lipzen A.M."/>
            <person name="Meier-Kolthoff J.P."/>
            <person name="Ohm R.A."/>
            <person name="Otillar R.P."/>
            <person name="Pangilinan J.L."/>
            <person name="Peng Y."/>
            <person name="Rokas A."/>
            <person name="Rosa C.A."/>
            <person name="Scheuner C."/>
            <person name="Sibirny A.A."/>
            <person name="Slot J.C."/>
            <person name="Stielow J.B."/>
            <person name="Sun H."/>
            <person name="Kurtzman C.P."/>
            <person name="Blackwell M."/>
            <person name="Grigoriev I.V."/>
            <person name="Jeffries T.W."/>
        </authorList>
    </citation>
    <scope>NUCLEOTIDE SEQUENCE [LARGE SCALE GENOMIC DNA]</scope>
    <source>
        <strain evidence="2">ATCC 18201 / CBS 1600 / BCRC 20928 / JCM 3617 / NBRC 0987 / NRRL Y-1542</strain>
    </source>
</reference>
<dbReference type="OrthoDB" id="2307332at2759"/>
<sequence length="394" mass="45302">MLSNFKSDEFVGIHWKFGDRLTQLKVNPSRDDLDATIGDIHIKSEFDQFFDFNEYAFVDERTSFLGESFTDDVETLLYTLGSDDIVVKNEDAVVDDAISTSGSDYTETENVNSVDDTVSGCLRMLDTDVRVVPNEYTRICLSPLTDERCAKIVDSVRNDSKKPFRPTDEQVMGILNLFRQKNVMMKLKAICSGLKEVKNGSINKLRKVVVLDNYNGSVTLVVGTSNGYDSPEACAPEWMQPLINFKQFRSSKMDLKGTTFVKSKPRKADKRGTAPRPMNSFLLYRVPLQKALQLLKIAELIPDPSTFIETEDDLENYFVGKMREYQDLENSVKSQVLNGNHFLFIAPYMWKTEDKNVRNNFKMASITEDNHHKKAWKDYKFKRDPPKRFQRRSF</sequence>
<dbReference type="GeneID" id="30990195"/>
<dbReference type="AlphaFoldDB" id="A0A1E4RVE8"/>
<name>A0A1E4RVE8_CYBJN</name>
<proteinExistence type="predicted"/>
<evidence type="ECO:0000313" key="2">
    <source>
        <dbReference type="Proteomes" id="UP000094389"/>
    </source>
</evidence>
<dbReference type="InterPro" id="IPR036910">
    <property type="entry name" value="HMG_box_dom_sf"/>
</dbReference>
<keyword evidence="2" id="KW-1185">Reference proteome</keyword>
<dbReference type="Proteomes" id="UP000094389">
    <property type="component" value="Unassembled WGS sequence"/>
</dbReference>
<dbReference type="Gene3D" id="1.10.30.10">
    <property type="entry name" value="High mobility group box domain"/>
    <property type="match status" value="1"/>
</dbReference>
<accession>A0A1E4RVE8</accession>
<gene>
    <name evidence="1" type="ORF">CYBJADRAFT_169484</name>
</gene>
<evidence type="ECO:0000313" key="1">
    <source>
        <dbReference type="EMBL" id="ODV71257.1"/>
    </source>
</evidence>